<feature type="domain" description="Stress-response A/B barrel" evidence="2">
    <location>
        <begin position="8"/>
        <end position="103"/>
    </location>
</feature>
<protein>
    <submittedName>
        <fullName evidence="3">Dabb family protein</fullName>
    </submittedName>
</protein>
<dbReference type="InterPro" id="IPR044662">
    <property type="entry name" value="HS1/DABB1-like"/>
</dbReference>
<dbReference type="Pfam" id="PF07876">
    <property type="entry name" value="Dabb"/>
    <property type="match status" value="1"/>
</dbReference>
<comment type="subunit">
    <text evidence="1">Homodimer.</text>
</comment>
<accession>A0AA49GIG7</accession>
<name>A0AA49GIG7_9BACT</name>
<dbReference type="SUPFAM" id="SSF54909">
    <property type="entry name" value="Dimeric alpha+beta barrel"/>
    <property type="match status" value="1"/>
</dbReference>
<proteinExistence type="predicted"/>
<sequence>MAEGKPGLQRIVAFKFKDGTSQEAIQQHMDDFAALEDSIPQILSYRAGETLSTSYEATGDYDVLHYATYESETAVEEYFNHPAHQRFIERNKAHWEQVIVLNSKVE</sequence>
<evidence type="ECO:0000256" key="1">
    <source>
        <dbReference type="ARBA" id="ARBA00011738"/>
    </source>
</evidence>
<dbReference type="PROSITE" id="PS51502">
    <property type="entry name" value="S_R_A_B_BARREL"/>
    <property type="match status" value="1"/>
</dbReference>
<dbReference type="EMBL" id="CP120682">
    <property type="protein sequence ID" value="WKN35332.1"/>
    <property type="molecule type" value="Genomic_DNA"/>
</dbReference>
<reference evidence="3" key="2">
    <citation type="journal article" date="2024" name="Antonie Van Leeuwenhoek">
        <title>Roseihalotalea indica gen. nov., sp. nov., a halophilic Bacteroidetes from mesopelagic Southwest Indian Ocean with higher carbohydrate metabolic potential.</title>
        <authorList>
            <person name="Chen B."/>
            <person name="Zhang M."/>
            <person name="Lin D."/>
            <person name="Ye J."/>
            <person name="Tang K."/>
        </authorList>
    </citation>
    <scope>NUCLEOTIDE SEQUENCE</scope>
    <source>
        <strain evidence="3">TK19036</strain>
    </source>
</reference>
<dbReference type="Gene3D" id="3.30.70.100">
    <property type="match status" value="1"/>
</dbReference>
<dbReference type="InterPro" id="IPR013097">
    <property type="entry name" value="Dabb"/>
</dbReference>
<dbReference type="PANTHER" id="PTHR33178">
    <property type="match status" value="1"/>
</dbReference>
<gene>
    <name evidence="3" type="ORF">K4G66_23425</name>
</gene>
<organism evidence="3">
    <name type="scientific">Roseihalotalea indica</name>
    <dbReference type="NCBI Taxonomy" id="2867963"/>
    <lineage>
        <taxon>Bacteria</taxon>
        <taxon>Pseudomonadati</taxon>
        <taxon>Bacteroidota</taxon>
        <taxon>Cytophagia</taxon>
        <taxon>Cytophagales</taxon>
        <taxon>Catalimonadaceae</taxon>
        <taxon>Roseihalotalea</taxon>
    </lineage>
</organism>
<dbReference type="SMART" id="SM00886">
    <property type="entry name" value="Dabb"/>
    <property type="match status" value="1"/>
</dbReference>
<evidence type="ECO:0000259" key="2">
    <source>
        <dbReference type="PROSITE" id="PS51502"/>
    </source>
</evidence>
<evidence type="ECO:0000313" key="3">
    <source>
        <dbReference type="EMBL" id="WKN35332.1"/>
    </source>
</evidence>
<dbReference type="AlphaFoldDB" id="A0AA49GIG7"/>
<dbReference type="PANTHER" id="PTHR33178:SF10">
    <property type="entry name" value="STRESS-RESPONSE A_B BARREL DOMAIN-CONTAINING PROTEIN"/>
    <property type="match status" value="1"/>
</dbReference>
<reference evidence="3" key="1">
    <citation type="journal article" date="2023" name="Comput. Struct. Biotechnol. J.">
        <title>Discovery of a novel marine Bacteroidetes with a rich repertoire of carbohydrate-active enzymes.</title>
        <authorList>
            <person name="Chen B."/>
            <person name="Liu G."/>
            <person name="Chen Q."/>
            <person name="Wang H."/>
            <person name="Liu L."/>
            <person name="Tang K."/>
        </authorList>
    </citation>
    <scope>NUCLEOTIDE SEQUENCE</scope>
    <source>
        <strain evidence="3">TK19036</strain>
    </source>
</reference>
<dbReference type="InterPro" id="IPR011008">
    <property type="entry name" value="Dimeric_a/b-barrel"/>
</dbReference>